<comment type="catalytic activity">
    <reaction evidence="1">
        <text>Transfers a segment of a (1-&gt;4)-alpha-D-glucan chain to a primary hydroxy group in a similar glucan chain.</text>
        <dbReference type="EC" id="2.4.1.18"/>
    </reaction>
</comment>
<dbReference type="InterPro" id="IPR006047">
    <property type="entry name" value="GH13_cat_dom"/>
</dbReference>
<dbReference type="eggNOG" id="COG0296">
    <property type="taxonomic scope" value="Bacteria"/>
</dbReference>
<evidence type="ECO:0000259" key="5">
    <source>
        <dbReference type="SMART" id="SM00642"/>
    </source>
</evidence>
<dbReference type="Proteomes" id="UP000034681">
    <property type="component" value="Unassembled WGS sequence"/>
</dbReference>
<dbReference type="InterPro" id="IPR017853">
    <property type="entry name" value="GH"/>
</dbReference>
<dbReference type="EC" id="2.4.1.18" evidence="3"/>
<evidence type="ECO:0000256" key="4">
    <source>
        <dbReference type="ARBA" id="ARBA00022679"/>
    </source>
</evidence>
<evidence type="ECO:0000256" key="3">
    <source>
        <dbReference type="ARBA" id="ARBA00012541"/>
    </source>
</evidence>
<feature type="domain" description="Glycosyl hydrolase family 13 catalytic" evidence="5">
    <location>
        <begin position="363"/>
        <end position="675"/>
    </location>
</feature>
<organism evidence="6 7">
    <name type="scientific">Prochlorothrix hollandica PCC 9006 = CALU 1027</name>
    <dbReference type="NCBI Taxonomy" id="317619"/>
    <lineage>
        <taxon>Bacteria</taxon>
        <taxon>Bacillati</taxon>
        <taxon>Cyanobacteriota</taxon>
        <taxon>Cyanophyceae</taxon>
        <taxon>Prochlorotrichales</taxon>
        <taxon>Prochlorotrichaceae</taxon>
        <taxon>Prochlorothrix</taxon>
    </lineage>
</organism>
<dbReference type="InterPro" id="IPR013780">
    <property type="entry name" value="Glyco_hydro_b"/>
</dbReference>
<dbReference type="AlphaFoldDB" id="A0A0M2PSE2"/>
<name>A0A0M2PSE2_PROHO</name>
<dbReference type="SUPFAM" id="SSF51011">
    <property type="entry name" value="Glycosyl hydrolase domain"/>
    <property type="match status" value="1"/>
</dbReference>
<gene>
    <name evidence="6" type="ORF">PROH_20365</name>
</gene>
<keyword evidence="7" id="KW-1185">Reference proteome</keyword>
<dbReference type="PANTHER" id="PTHR43651">
    <property type="entry name" value="1,4-ALPHA-GLUCAN-BRANCHING ENZYME"/>
    <property type="match status" value="1"/>
</dbReference>
<dbReference type="Pfam" id="PF02806">
    <property type="entry name" value="Alpha-amylase_C"/>
    <property type="match status" value="1"/>
</dbReference>
<reference evidence="6" key="1">
    <citation type="submission" date="2012-04" db="EMBL/GenBank/DDBJ databases">
        <authorList>
            <person name="Borisov I.G."/>
            <person name="Ivanikova N.V."/>
            <person name="Pinevich A.V."/>
        </authorList>
    </citation>
    <scope>NUCLEOTIDE SEQUENCE</scope>
    <source>
        <strain evidence="6">CALU 1027</strain>
    </source>
</reference>
<evidence type="ECO:0000313" key="7">
    <source>
        <dbReference type="Proteomes" id="UP000034681"/>
    </source>
</evidence>
<comment type="similarity">
    <text evidence="2">Belongs to the glycosyl hydrolase 13 family. GlgB subfamily.</text>
</comment>
<dbReference type="RefSeq" id="WP_017713225.1">
    <property type="nucleotide sequence ID" value="NZ_KB235939.1"/>
</dbReference>
<proteinExistence type="inferred from homology"/>
<keyword evidence="4" id="KW-0808">Transferase</keyword>
<dbReference type="GO" id="GO:0005975">
    <property type="term" value="P:carbohydrate metabolic process"/>
    <property type="evidence" value="ECO:0007669"/>
    <property type="project" value="InterPro"/>
</dbReference>
<dbReference type="STRING" id="317619.GCA_000332315_02955"/>
<evidence type="ECO:0000256" key="1">
    <source>
        <dbReference type="ARBA" id="ARBA00000826"/>
    </source>
</evidence>
<evidence type="ECO:0000256" key="2">
    <source>
        <dbReference type="ARBA" id="ARBA00009000"/>
    </source>
</evidence>
<dbReference type="EMBL" id="AJTX02000010">
    <property type="protein sequence ID" value="KKI98082.1"/>
    <property type="molecule type" value="Genomic_DNA"/>
</dbReference>
<dbReference type="Gene3D" id="3.20.20.80">
    <property type="entry name" value="Glycosidases"/>
    <property type="match status" value="1"/>
</dbReference>
<protein>
    <recommendedName>
        <fullName evidence="3">1,4-alpha-glucan branching enzyme</fullName>
        <ecNumber evidence="3">2.4.1.18</ecNumber>
    </recommendedName>
</protein>
<accession>A0A0M2PSE2</accession>
<dbReference type="Gene3D" id="2.60.40.1180">
    <property type="entry name" value="Golgi alpha-mannosidase II"/>
    <property type="match status" value="1"/>
</dbReference>
<dbReference type="GO" id="GO:0043169">
    <property type="term" value="F:cation binding"/>
    <property type="evidence" value="ECO:0007669"/>
    <property type="project" value="InterPro"/>
</dbReference>
<dbReference type="InterPro" id="IPR006048">
    <property type="entry name" value="A-amylase/branching_C"/>
</dbReference>
<evidence type="ECO:0000313" key="6">
    <source>
        <dbReference type="EMBL" id="KKI98082.1"/>
    </source>
</evidence>
<dbReference type="GO" id="GO:0003844">
    <property type="term" value="F:1,4-alpha-glucan branching enzyme activity"/>
    <property type="evidence" value="ECO:0007669"/>
    <property type="project" value="UniProtKB-EC"/>
</dbReference>
<dbReference type="SMART" id="SM00642">
    <property type="entry name" value="Aamy"/>
    <property type="match status" value="1"/>
</dbReference>
<dbReference type="SUPFAM" id="SSF51445">
    <property type="entry name" value="(Trans)glycosidases"/>
    <property type="match status" value="1"/>
</dbReference>
<sequence length="853" mass="96527">MSIFELLLAYNLMVTAPDVQGASTAEQQSEPAQVVVGQQISSLDLGESGTDRGTWISSVFVSRNQQPDSSLSGAGPGATGTVVDIAAAPETLTLEASDNSNSLQQVWSNVRQQVNTGRDLLSRYVNQVWQYLTTAKPEAGYGDRDVIAFEAENIALDARDPEPLPKIRSQYVVSPDVEQLHLAAVELLEQEPELDPATFQPEAGIRFNDDNSLTFRVLVGNDRDRLSLIGDFNNWGQDVDLGAYELQPTVENATIHEVTLPPGNYHKMQYRLLDQYGNQRLDLNAPLFSTPAFNRRFYGDRPDEKAINAVIWKPEAIAASDLAPVIDLRGKPLSILETDIVSLALKWTCQNPDSPFYGQMGSQAIDQLYNFVGECGLPEKLAELGYNSIQFMPLDTHVDFWEPDAEYFPDWRYSYQIINYYGKHADFGSPDELRHMINAFHQADVGVVLDVVYSHYSDHGNNEPRDFGPLGYSQYHSQDGWELYGGPWTEWGTRRFTYSDTVRRNIIDAALNNVLNYGFDGLRIDNVNGIDSQPYGRELLREMTDAIHDYRPGAVVVGEGYFGDPYLNRANEYGGAGLTTTYSDRFYLWFTEDLMKHTEEIDSWRLNYMLEQDWPRALLYYPGNHDEFANPGNPFQTRGRYLVDAINGGDYHNRKIQSWSALNLFASSYYLDMFQLWTLQNGNLNDNAPIEWPRLQNSFPNSNVEQIVNLQSEMKDFFISQPAFAPHNMHRNMVRWIDHDNKIVEFERIDFATGQRVYAVVNLGDRSFSDYKIAVSPKEATFRLGVDSDKIAFGGGGHNPEYMESQDNQLTFHLGSYGVVGFVQEDRIEPIDLSPTAAVTVDYEFTNYGPYND</sequence>
<comment type="caution">
    <text evidence="6">The sequence shown here is derived from an EMBL/GenBank/DDBJ whole genome shotgun (WGS) entry which is preliminary data.</text>
</comment>